<proteinExistence type="predicted"/>
<evidence type="ECO:0000256" key="1">
    <source>
        <dbReference type="SAM" id="SignalP"/>
    </source>
</evidence>
<evidence type="ECO:0008006" key="4">
    <source>
        <dbReference type="Google" id="ProtNLM"/>
    </source>
</evidence>
<evidence type="ECO:0000313" key="3">
    <source>
        <dbReference type="Proteomes" id="UP000275078"/>
    </source>
</evidence>
<feature type="chain" id="PRO_5018117253" description="Secreted protein" evidence="1">
    <location>
        <begin position="29"/>
        <end position="90"/>
    </location>
</feature>
<feature type="signal peptide" evidence="1">
    <location>
        <begin position="1"/>
        <end position="28"/>
    </location>
</feature>
<sequence length="90" mass="10352">MKSFPSIFFPSFLLLCVLFLLTAKLLRCNWKQLDFNCWISQDRVTQRYDSFGPSGTLDLFLQATSSESHLTSLLFLAFLERSNKSTPPKP</sequence>
<dbReference type="EMBL" id="ML119686">
    <property type="protein sequence ID" value="RPA80671.1"/>
    <property type="molecule type" value="Genomic_DNA"/>
</dbReference>
<accession>A0A3N4I907</accession>
<keyword evidence="3" id="KW-1185">Reference proteome</keyword>
<name>A0A3N4I907_ASCIM</name>
<evidence type="ECO:0000313" key="2">
    <source>
        <dbReference type="EMBL" id="RPA80671.1"/>
    </source>
</evidence>
<dbReference type="Proteomes" id="UP000275078">
    <property type="component" value="Unassembled WGS sequence"/>
</dbReference>
<keyword evidence="1" id="KW-0732">Signal</keyword>
<dbReference type="AlphaFoldDB" id="A0A3N4I907"/>
<organism evidence="2 3">
    <name type="scientific">Ascobolus immersus RN42</name>
    <dbReference type="NCBI Taxonomy" id="1160509"/>
    <lineage>
        <taxon>Eukaryota</taxon>
        <taxon>Fungi</taxon>
        <taxon>Dikarya</taxon>
        <taxon>Ascomycota</taxon>
        <taxon>Pezizomycotina</taxon>
        <taxon>Pezizomycetes</taxon>
        <taxon>Pezizales</taxon>
        <taxon>Ascobolaceae</taxon>
        <taxon>Ascobolus</taxon>
    </lineage>
</organism>
<protein>
    <recommendedName>
        <fullName evidence="4">Secreted protein</fullName>
    </recommendedName>
</protein>
<gene>
    <name evidence="2" type="ORF">BJ508DRAFT_127425</name>
</gene>
<reference evidence="2 3" key="1">
    <citation type="journal article" date="2018" name="Nat. Ecol. Evol.">
        <title>Pezizomycetes genomes reveal the molecular basis of ectomycorrhizal truffle lifestyle.</title>
        <authorList>
            <person name="Murat C."/>
            <person name="Payen T."/>
            <person name="Noel B."/>
            <person name="Kuo A."/>
            <person name="Morin E."/>
            <person name="Chen J."/>
            <person name="Kohler A."/>
            <person name="Krizsan K."/>
            <person name="Balestrini R."/>
            <person name="Da Silva C."/>
            <person name="Montanini B."/>
            <person name="Hainaut M."/>
            <person name="Levati E."/>
            <person name="Barry K.W."/>
            <person name="Belfiori B."/>
            <person name="Cichocki N."/>
            <person name="Clum A."/>
            <person name="Dockter R.B."/>
            <person name="Fauchery L."/>
            <person name="Guy J."/>
            <person name="Iotti M."/>
            <person name="Le Tacon F."/>
            <person name="Lindquist E.A."/>
            <person name="Lipzen A."/>
            <person name="Malagnac F."/>
            <person name="Mello A."/>
            <person name="Molinier V."/>
            <person name="Miyauchi S."/>
            <person name="Poulain J."/>
            <person name="Riccioni C."/>
            <person name="Rubini A."/>
            <person name="Sitrit Y."/>
            <person name="Splivallo R."/>
            <person name="Traeger S."/>
            <person name="Wang M."/>
            <person name="Zifcakova L."/>
            <person name="Wipf D."/>
            <person name="Zambonelli A."/>
            <person name="Paolocci F."/>
            <person name="Nowrousian M."/>
            <person name="Ottonello S."/>
            <person name="Baldrian P."/>
            <person name="Spatafora J.W."/>
            <person name="Henrissat B."/>
            <person name="Nagy L.G."/>
            <person name="Aury J.M."/>
            <person name="Wincker P."/>
            <person name="Grigoriev I.V."/>
            <person name="Bonfante P."/>
            <person name="Martin F.M."/>
        </authorList>
    </citation>
    <scope>NUCLEOTIDE SEQUENCE [LARGE SCALE GENOMIC DNA]</scope>
    <source>
        <strain evidence="2 3">RN42</strain>
    </source>
</reference>